<dbReference type="InterPro" id="IPR012347">
    <property type="entry name" value="Ferritin-like"/>
</dbReference>
<dbReference type="Pfam" id="PF02915">
    <property type="entry name" value="Rubrerythrin"/>
    <property type="match status" value="1"/>
</dbReference>
<dbReference type="GO" id="GO:0016491">
    <property type="term" value="F:oxidoreductase activity"/>
    <property type="evidence" value="ECO:0007669"/>
    <property type="project" value="InterPro"/>
</dbReference>
<reference evidence="2 3" key="1">
    <citation type="submission" date="2019-10" db="EMBL/GenBank/DDBJ databases">
        <title>Bacillus from the desert of Cuatro Cinegas, Coahuila.</title>
        <authorList>
            <person name="Olmedo-Alvarez G."/>
            <person name="Saldana S."/>
            <person name="Barcelo D."/>
        </authorList>
    </citation>
    <scope>NUCLEOTIDE SEQUENCE [LARGE SCALE GENOMIC DNA]</scope>
    <source>
        <strain evidence="2 3">CH155b_5T</strain>
    </source>
</reference>
<dbReference type="EMBL" id="WBPG01000010">
    <property type="protein sequence ID" value="KAB2443907.1"/>
    <property type="molecule type" value="Genomic_DNA"/>
</dbReference>
<evidence type="ECO:0000313" key="2">
    <source>
        <dbReference type="EMBL" id="KAB2443907.1"/>
    </source>
</evidence>
<sequence>MYNLNDYDWYRQNDKLINDIEKAINGEYSAINCYAKLATMAPNGMEQKQILEIRNDEIRHFHQFVQMYTNLTGRQPKPQITEDCPNTYLQGLEFAIQDEQKTVDFYLEISDETSDAYMKDLLRRIAADEQNHAVWFLYYFVKSK</sequence>
<gene>
    <name evidence="2" type="ORF">F8163_07895</name>
</gene>
<feature type="domain" description="Rubrerythrin diiron-binding" evidence="1">
    <location>
        <begin position="20"/>
        <end position="136"/>
    </location>
</feature>
<evidence type="ECO:0000259" key="1">
    <source>
        <dbReference type="Pfam" id="PF02915"/>
    </source>
</evidence>
<dbReference type="CDD" id="cd00657">
    <property type="entry name" value="Ferritin_like"/>
    <property type="match status" value="1"/>
</dbReference>
<evidence type="ECO:0000313" key="3">
    <source>
        <dbReference type="Proteomes" id="UP000470409"/>
    </source>
</evidence>
<dbReference type="Gene3D" id="1.20.1260.10">
    <property type="match status" value="1"/>
</dbReference>
<dbReference type="Proteomes" id="UP000470409">
    <property type="component" value="Unassembled WGS sequence"/>
</dbReference>
<accession>A0A7V7SBS6</accession>
<dbReference type="GO" id="GO:0046872">
    <property type="term" value="F:metal ion binding"/>
    <property type="evidence" value="ECO:0007669"/>
    <property type="project" value="InterPro"/>
</dbReference>
<dbReference type="RefSeq" id="WP_071711728.1">
    <property type="nucleotide sequence ID" value="NZ_CBCSGN010000004.1"/>
</dbReference>
<protein>
    <submittedName>
        <fullName evidence="2">Ferritin-like domain-containing protein</fullName>
    </submittedName>
</protein>
<dbReference type="GeneID" id="300959371"/>
<comment type="caution">
    <text evidence="2">The sequence shown here is derived from an EMBL/GenBank/DDBJ whole genome shotgun (WGS) entry which is preliminary data.</text>
</comment>
<dbReference type="SUPFAM" id="SSF47240">
    <property type="entry name" value="Ferritin-like"/>
    <property type="match status" value="1"/>
</dbReference>
<name>A0A7V7SBS6_9BACI</name>
<dbReference type="InterPro" id="IPR009078">
    <property type="entry name" value="Ferritin-like_SF"/>
</dbReference>
<proteinExistence type="predicted"/>
<dbReference type="AlphaFoldDB" id="A0A7V7SBS6"/>
<dbReference type="InterPro" id="IPR003251">
    <property type="entry name" value="Rr_diiron-bd_dom"/>
</dbReference>
<organism evidence="2 3">
    <name type="scientific">Bacillus luti</name>
    <dbReference type="NCBI Taxonomy" id="2026191"/>
    <lineage>
        <taxon>Bacteria</taxon>
        <taxon>Bacillati</taxon>
        <taxon>Bacillota</taxon>
        <taxon>Bacilli</taxon>
        <taxon>Bacillales</taxon>
        <taxon>Bacillaceae</taxon>
        <taxon>Bacillus</taxon>
        <taxon>Bacillus cereus group</taxon>
    </lineage>
</organism>